<dbReference type="EMBL" id="LAZR01053550">
    <property type="protein sequence ID" value="KKK80505.1"/>
    <property type="molecule type" value="Genomic_DNA"/>
</dbReference>
<accession>A0A0F8Z379</accession>
<organism evidence="1">
    <name type="scientific">marine sediment metagenome</name>
    <dbReference type="NCBI Taxonomy" id="412755"/>
    <lineage>
        <taxon>unclassified sequences</taxon>
        <taxon>metagenomes</taxon>
        <taxon>ecological metagenomes</taxon>
    </lineage>
</organism>
<dbReference type="Gene3D" id="2.60.120.40">
    <property type="match status" value="1"/>
</dbReference>
<evidence type="ECO:0000313" key="1">
    <source>
        <dbReference type="EMBL" id="KKK80505.1"/>
    </source>
</evidence>
<evidence type="ECO:0008006" key="2">
    <source>
        <dbReference type="Google" id="ProtNLM"/>
    </source>
</evidence>
<comment type="caution">
    <text evidence="1">The sequence shown here is derived from an EMBL/GenBank/DDBJ whole genome shotgun (WGS) entry which is preliminary data.</text>
</comment>
<dbReference type="InterPro" id="IPR008983">
    <property type="entry name" value="Tumour_necrosis_fac-like_dom"/>
</dbReference>
<dbReference type="AlphaFoldDB" id="A0A0F8Z379"/>
<sequence length="185" mass="20383">MPLTPEEQADIEARFEALEEQIRRLKRKSNVDPRIPLLATGFDVEDALFSPAVRVNKAGAQTTTNNALFTLLFDTEGFDTDNMHDLVSNTSRLTATTAGIYYIEGQVQFAAHATGDRFLRMFLNGTTTISETRLRAAAGAHRQQCGMLFALSAGDYVELLTFQNSGGDLGVAPVRFYMFWVAPAP</sequence>
<dbReference type="SUPFAM" id="SSF49842">
    <property type="entry name" value="TNF-like"/>
    <property type="match status" value="1"/>
</dbReference>
<gene>
    <name evidence="1" type="ORF">LCGC14_2822820</name>
</gene>
<proteinExistence type="predicted"/>
<reference evidence="1" key="1">
    <citation type="journal article" date="2015" name="Nature">
        <title>Complex archaea that bridge the gap between prokaryotes and eukaryotes.</title>
        <authorList>
            <person name="Spang A."/>
            <person name="Saw J.H."/>
            <person name="Jorgensen S.L."/>
            <person name="Zaremba-Niedzwiedzka K."/>
            <person name="Martijn J."/>
            <person name="Lind A.E."/>
            <person name="van Eijk R."/>
            <person name="Schleper C."/>
            <person name="Guy L."/>
            <person name="Ettema T.J."/>
        </authorList>
    </citation>
    <scope>NUCLEOTIDE SEQUENCE</scope>
</reference>
<name>A0A0F8Z379_9ZZZZ</name>
<protein>
    <recommendedName>
        <fullName evidence="2">C1q domain-containing protein</fullName>
    </recommendedName>
</protein>